<dbReference type="Gene3D" id="1.10.10.10">
    <property type="entry name" value="Winged helix-like DNA-binding domain superfamily/Winged helix DNA-binding domain"/>
    <property type="match status" value="1"/>
</dbReference>
<dbReference type="InterPro" id="IPR036388">
    <property type="entry name" value="WH-like_DNA-bd_sf"/>
</dbReference>
<keyword evidence="6" id="KW-1185">Reference proteome</keyword>
<comment type="caution">
    <text evidence="5">The sequence shown here is derived from an EMBL/GenBank/DDBJ whole genome shotgun (WGS) entry which is preliminary data.</text>
</comment>
<reference evidence="5 6" key="1">
    <citation type="submission" date="2022-06" db="EMBL/GenBank/DDBJ databases">
        <title>Halomicroarcula sp. a new haloarchaeum isolate from saline soil.</title>
        <authorList>
            <person name="Strakova D."/>
            <person name="Galisteo C."/>
            <person name="Sanchez-Porro C."/>
            <person name="Ventosa A."/>
        </authorList>
    </citation>
    <scope>NUCLEOTIDE SEQUENCE [LARGE SCALE GENOMIC DNA]</scope>
    <source>
        <strain evidence="5 6">S3CR25-11</strain>
    </source>
</reference>
<accession>A0ABU2FQP0</accession>
<dbReference type="PANTHER" id="PTHR34236:SF1">
    <property type="entry name" value="DIMETHYL SULFOXIDE REDUCTASE TRANSCRIPTIONAL ACTIVATOR"/>
    <property type="match status" value="1"/>
</dbReference>
<dbReference type="Pfam" id="PF15915">
    <property type="entry name" value="BAT"/>
    <property type="match status" value="1"/>
</dbReference>
<name>A0ABU2FQP0_9EURY</name>
<keyword evidence="1" id="KW-0805">Transcription regulation</keyword>
<evidence type="ECO:0000256" key="2">
    <source>
        <dbReference type="ARBA" id="ARBA00023163"/>
    </source>
</evidence>
<evidence type="ECO:0000256" key="1">
    <source>
        <dbReference type="ARBA" id="ARBA00023015"/>
    </source>
</evidence>
<keyword evidence="2" id="KW-0804">Transcription</keyword>
<gene>
    <name evidence="5" type="ORF">NDI86_10615</name>
</gene>
<evidence type="ECO:0000259" key="4">
    <source>
        <dbReference type="Pfam" id="PF15915"/>
    </source>
</evidence>
<dbReference type="InterPro" id="IPR031803">
    <property type="entry name" value="BAT_GAF/HTH-assoc"/>
</dbReference>
<dbReference type="RefSeq" id="WP_310900406.1">
    <property type="nucleotide sequence ID" value="NZ_JAMQOS010000003.1"/>
</dbReference>
<proteinExistence type="predicted"/>
<evidence type="ECO:0000259" key="3">
    <source>
        <dbReference type="Pfam" id="PF04967"/>
    </source>
</evidence>
<organism evidence="5 6">
    <name type="scientific">Haloarcula onubensis</name>
    <dbReference type="NCBI Taxonomy" id="2950539"/>
    <lineage>
        <taxon>Archaea</taxon>
        <taxon>Methanobacteriati</taxon>
        <taxon>Methanobacteriota</taxon>
        <taxon>Stenosarchaea group</taxon>
        <taxon>Halobacteria</taxon>
        <taxon>Halobacteriales</taxon>
        <taxon>Haloarculaceae</taxon>
        <taxon>Haloarcula</taxon>
    </lineage>
</organism>
<dbReference type="InterPro" id="IPR007050">
    <property type="entry name" value="HTH_bacterioopsin"/>
</dbReference>
<dbReference type="Pfam" id="PF04967">
    <property type="entry name" value="HTH_10"/>
    <property type="match status" value="1"/>
</dbReference>
<feature type="domain" description="HTH bat-type" evidence="3">
    <location>
        <begin position="155"/>
        <end position="200"/>
    </location>
</feature>
<dbReference type="Proteomes" id="UP001268864">
    <property type="component" value="Unassembled WGS sequence"/>
</dbReference>
<feature type="domain" description="Bacterioopsin transcriptional activator GAF and HTH associated" evidence="4">
    <location>
        <begin position="10"/>
        <end position="140"/>
    </location>
</feature>
<sequence>MAPTITDIRVPADAFPLGRLLQAYPDIEIELERLVPTEEEIIPLFWVESEYVDDIRQTLGEDPLVEEVIELTRLPDRALYSVNWSPDIDALVGTLVELKIHVLGAEGTASSWEFRLQFPDRELLATFRRACRAHDVPIELLRLYNPTMPAESGPLTPEQRDALVTAYEHGYWGVPRGITQTELADLVGISDNSMSQRLRRGVEVAVAELLYDAEEMGQSPDDPER</sequence>
<evidence type="ECO:0000313" key="5">
    <source>
        <dbReference type="EMBL" id="MDS0282577.1"/>
    </source>
</evidence>
<dbReference type="PANTHER" id="PTHR34236">
    <property type="entry name" value="DIMETHYL SULFOXIDE REDUCTASE TRANSCRIPTIONAL ACTIVATOR"/>
    <property type="match status" value="1"/>
</dbReference>
<evidence type="ECO:0000313" key="6">
    <source>
        <dbReference type="Proteomes" id="UP001268864"/>
    </source>
</evidence>
<dbReference type="EMBL" id="JAMQOS010000003">
    <property type="protein sequence ID" value="MDS0282577.1"/>
    <property type="molecule type" value="Genomic_DNA"/>
</dbReference>
<protein>
    <submittedName>
        <fullName evidence="5">Helix-turn-helix domain-containing protein</fullName>
    </submittedName>
</protein>